<dbReference type="CDD" id="cd07067">
    <property type="entry name" value="HP_PGM_like"/>
    <property type="match status" value="1"/>
</dbReference>
<dbReference type="InterPro" id="IPR050275">
    <property type="entry name" value="PGM_Phosphatase"/>
</dbReference>
<dbReference type="InterPro" id="IPR013078">
    <property type="entry name" value="His_Pase_superF_clade-1"/>
</dbReference>
<dbReference type="EMBL" id="BSRZ01000010">
    <property type="protein sequence ID" value="GLW65702.1"/>
    <property type="molecule type" value="Genomic_DNA"/>
</dbReference>
<dbReference type="Proteomes" id="UP001165124">
    <property type="component" value="Unassembled WGS sequence"/>
</dbReference>
<accession>A0A9W6UXX9</accession>
<feature type="region of interest" description="Disordered" evidence="1">
    <location>
        <begin position="1"/>
        <end position="23"/>
    </location>
</feature>
<dbReference type="Gene3D" id="3.40.50.1240">
    <property type="entry name" value="Phosphoglycerate mutase-like"/>
    <property type="match status" value="1"/>
</dbReference>
<name>A0A9W6UXX9_9ACTN</name>
<protein>
    <submittedName>
        <fullName evidence="2">Phosphoglycerate kinase</fullName>
    </submittedName>
</protein>
<dbReference type="AlphaFoldDB" id="A0A9W6UXX9"/>
<dbReference type="SUPFAM" id="SSF53254">
    <property type="entry name" value="Phosphoglycerate mutase-like"/>
    <property type="match status" value="1"/>
</dbReference>
<evidence type="ECO:0000313" key="2">
    <source>
        <dbReference type="EMBL" id="GLW65702.1"/>
    </source>
</evidence>
<keyword evidence="3" id="KW-1185">Reference proteome</keyword>
<dbReference type="PROSITE" id="PS00175">
    <property type="entry name" value="PG_MUTASE"/>
    <property type="match status" value="1"/>
</dbReference>
<keyword evidence="2" id="KW-0808">Transferase</keyword>
<gene>
    <name evidence="2" type="ORF">Arub01_39460</name>
</gene>
<dbReference type="Pfam" id="PF00300">
    <property type="entry name" value="His_Phos_1"/>
    <property type="match status" value="1"/>
</dbReference>
<sequence length="224" mass="24482">MWLVRHGESESNAGLPTNGPAAAPLTALGRRQAERVAAQLPESPALIVSSPFVRARQTARATVERFPDVAYEEWPVQEFTYLGRLHAPQTTAEQRRPHSDAYWQRCDPAYVNGGNGESFKAVIARARAFLDRAAHHPVDGPIAVFSHGLFIKTVMWTLLTGVTDPSAADMRTFRHFDGVCYVPNGTIVELRRSGGEDWRVVAGGTAHLPELSTAPETAAATRLD</sequence>
<keyword evidence="2" id="KW-0418">Kinase</keyword>
<dbReference type="InterPro" id="IPR001345">
    <property type="entry name" value="PG/BPGM_mutase_AS"/>
</dbReference>
<evidence type="ECO:0000256" key="1">
    <source>
        <dbReference type="SAM" id="MobiDB-lite"/>
    </source>
</evidence>
<evidence type="ECO:0000313" key="3">
    <source>
        <dbReference type="Proteomes" id="UP001165124"/>
    </source>
</evidence>
<comment type="caution">
    <text evidence="2">The sequence shown here is derived from an EMBL/GenBank/DDBJ whole genome shotgun (WGS) entry which is preliminary data.</text>
</comment>
<dbReference type="PANTHER" id="PTHR48100">
    <property type="entry name" value="BROAD-SPECIFICITY PHOSPHATASE YOR283W-RELATED"/>
    <property type="match status" value="1"/>
</dbReference>
<proteinExistence type="predicted"/>
<dbReference type="SMART" id="SM00855">
    <property type="entry name" value="PGAM"/>
    <property type="match status" value="1"/>
</dbReference>
<dbReference type="InterPro" id="IPR029033">
    <property type="entry name" value="His_PPase_superfam"/>
</dbReference>
<dbReference type="GO" id="GO:0016791">
    <property type="term" value="F:phosphatase activity"/>
    <property type="evidence" value="ECO:0007669"/>
    <property type="project" value="TreeGrafter"/>
</dbReference>
<reference evidence="2" key="1">
    <citation type="submission" date="2023-02" db="EMBL/GenBank/DDBJ databases">
        <title>Actinomadura rubrobrunea NBRC 14622.</title>
        <authorList>
            <person name="Ichikawa N."/>
            <person name="Sato H."/>
            <person name="Tonouchi N."/>
        </authorList>
    </citation>
    <scope>NUCLEOTIDE SEQUENCE</scope>
    <source>
        <strain evidence="2">NBRC 14622</strain>
    </source>
</reference>
<dbReference type="GO" id="GO:0016301">
    <property type="term" value="F:kinase activity"/>
    <property type="evidence" value="ECO:0007669"/>
    <property type="project" value="UniProtKB-KW"/>
</dbReference>
<organism evidence="2 3">
    <name type="scientific">Actinomadura rubrobrunea</name>
    <dbReference type="NCBI Taxonomy" id="115335"/>
    <lineage>
        <taxon>Bacteria</taxon>
        <taxon>Bacillati</taxon>
        <taxon>Actinomycetota</taxon>
        <taxon>Actinomycetes</taxon>
        <taxon>Streptosporangiales</taxon>
        <taxon>Thermomonosporaceae</taxon>
        <taxon>Actinomadura</taxon>
    </lineage>
</organism>